<dbReference type="PROSITE" id="PS50991">
    <property type="entry name" value="PYR_CT"/>
    <property type="match status" value="1"/>
</dbReference>
<feature type="binding site" evidence="12">
    <location>
        <position position="58"/>
    </location>
    <ligand>
        <name>Mn(2+)</name>
        <dbReference type="ChEBI" id="CHEBI:29035"/>
    </ligand>
</feature>
<keyword evidence="5 12" id="KW-0432">Leucine biosynthesis</keyword>
<evidence type="ECO:0000313" key="16">
    <source>
        <dbReference type="Proteomes" id="UP000004319"/>
    </source>
</evidence>
<dbReference type="InterPro" id="IPR013785">
    <property type="entry name" value="Aldolase_TIM"/>
</dbReference>
<comment type="subunit">
    <text evidence="12">Homodimer.</text>
</comment>
<evidence type="ECO:0000256" key="1">
    <source>
        <dbReference type="ARBA" id="ARBA00004689"/>
    </source>
</evidence>
<dbReference type="SMART" id="SM00917">
    <property type="entry name" value="LeuA_dimer"/>
    <property type="match status" value="1"/>
</dbReference>
<dbReference type="Pfam" id="PF08502">
    <property type="entry name" value="LeuA_dimer"/>
    <property type="match status" value="1"/>
</dbReference>
<evidence type="ECO:0000256" key="9">
    <source>
        <dbReference type="ARBA" id="ARBA00023211"/>
    </source>
</evidence>
<dbReference type="UniPathway" id="UPA00048">
    <property type="reaction ID" value="UER00070"/>
</dbReference>
<evidence type="ECO:0000256" key="5">
    <source>
        <dbReference type="ARBA" id="ARBA00022430"/>
    </source>
</evidence>
<evidence type="ECO:0000259" key="14">
    <source>
        <dbReference type="PROSITE" id="PS50991"/>
    </source>
</evidence>
<evidence type="ECO:0000256" key="10">
    <source>
        <dbReference type="ARBA" id="ARBA00023304"/>
    </source>
</evidence>
<dbReference type="FunFam" id="3.20.20.70:FF:000010">
    <property type="entry name" value="2-isopropylmalate synthase"/>
    <property type="match status" value="1"/>
</dbReference>
<dbReference type="PANTHER" id="PTHR10277">
    <property type="entry name" value="HOMOCITRATE SYNTHASE-RELATED"/>
    <property type="match status" value="1"/>
</dbReference>
<evidence type="ECO:0000256" key="8">
    <source>
        <dbReference type="ARBA" id="ARBA00022723"/>
    </source>
</evidence>
<proteinExistence type="inferred from homology"/>
<dbReference type="Pfam" id="PF00682">
    <property type="entry name" value="HMGL-like"/>
    <property type="match status" value="1"/>
</dbReference>
<dbReference type="SUPFAM" id="SSF51569">
    <property type="entry name" value="Aldolase"/>
    <property type="match status" value="1"/>
</dbReference>
<dbReference type="Proteomes" id="UP000004319">
    <property type="component" value="Unassembled WGS sequence"/>
</dbReference>
<dbReference type="InterPro" id="IPR036230">
    <property type="entry name" value="LeuA_allosteric_dom_sf"/>
</dbReference>
<dbReference type="GO" id="GO:0003852">
    <property type="term" value="F:2-isopropylmalate synthase activity"/>
    <property type="evidence" value="ECO:0007669"/>
    <property type="project" value="UniProtKB-UniRule"/>
</dbReference>
<dbReference type="Pfam" id="PF22617">
    <property type="entry name" value="HCS_D2"/>
    <property type="match status" value="1"/>
</dbReference>
<dbReference type="InterPro" id="IPR000891">
    <property type="entry name" value="PYR_CT"/>
</dbReference>
<organism evidence="15 16">
    <name type="scientific">Acetobacter tropicalis NBRC 101654</name>
    <dbReference type="NCBI Taxonomy" id="749388"/>
    <lineage>
        <taxon>Bacteria</taxon>
        <taxon>Pseudomonadati</taxon>
        <taxon>Pseudomonadota</taxon>
        <taxon>Alphaproteobacteria</taxon>
        <taxon>Acetobacterales</taxon>
        <taxon>Acetobacteraceae</taxon>
        <taxon>Acetobacter</taxon>
    </lineage>
</organism>
<comment type="catalytic activity">
    <reaction evidence="12">
        <text>3-methyl-2-oxobutanoate + acetyl-CoA + H2O = (2S)-2-isopropylmalate + CoA + H(+)</text>
        <dbReference type="Rhea" id="RHEA:21524"/>
        <dbReference type="ChEBI" id="CHEBI:1178"/>
        <dbReference type="ChEBI" id="CHEBI:11851"/>
        <dbReference type="ChEBI" id="CHEBI:15377"/>
        <dbReference type="ChEBI" id="CHEBI:15378"/>
        <dbReference type="ChEBI" id="CHEBI:57287"/>
        <dbReference type="ChEBI" id="CHEBI:57288"/>
        <dbReference type="EC" id="2.3.3.13"/>
    </reaction>
</comment>
<dbReference type="FunFam" id="1.10.238.260:FF:000001">
    <property type="entry name" value="2-isopropylmalate synthase"/>
    <property type="match status" value="1"/>
</dbReference>
<evidence type="ECO:0000256" key="11">
    <source>
        <dbReference type="ARBA" id="ARBA00029993"/>
    </source>
</evidence>
<evidence type="ECO:0000256" key="2">
    <source>
        <dbReference type="ARBA" id="ARBA00009396"/>
    </source>
</evidence>
<feature type="domain" description="Pyruvate carboxyltransferase" evidence="14">
    <location>
        <begin position="49"/>
        <end position="312"/>
    </location>
</feature>
<keyword evidence="9 12" id="KW-0464">Manganese</keyword>
<keyword evidence="7 12" id="KW-0808">Transferase</keyword>
<dbReference type="EMBL" id="BABS01000045">
    <property type="protein sequence ID" value="GAA08681.1"/>
    <property type="molecule type" value="Genomic_DNA"/>
</dbReference>
<dbReference type="InterPro" id="IPR050073">
    <property type="entry name" value="2-IPM_HCS-like"/>
</dbReference>
<evidence type="ECO:0000256" key="3">
    <source>
        <dbReference type="ARBA" id="ARBA00012973"/>
    </source>
</evidence>
<sequence>MNEFPHKCGTSGADPRQKPDQTDILRTFSMSASHTITHPSFGQMSADRVIIFDTTLRDGEQSPGFSMNLTEKLRMAEALATLGVDVIEAGFPVASKGDFESVHQIAKNTNGPVICALARTGGAKDIAAAGEALAPAKRKRIHNFISTSPLHMKYKLRMEPETVLDLITTGNTAARNLTDDVEWSAEDGSRTEPDFLCRCVEAAIKAGATTINIPDTVGYATPEDMERIFSMLRERVPGAERVIFSAHNHNDLGLAVANTLASVRGGARQIECTINGIGERAGNAALEEIVMAMRTRHDQYPFTTGINTPGLLKVSRMLATITSFDVQPNKAIVGRNAFAHESGIHQDGVLKNAATYEIMTPESVGWSRSSLVMGKHSGRAAFRDKLKALGYGDLEDSKLNDAFSRFKDLADRKKVVYDEDIVALVDDEVRDHDHIRFGALSLASQSGKPSEAELTLHVDGKTVAAQASGNGPVDAAFNALRTAFPHEARLALFSVGAVTEGTDAQARTTVRLEEDGKMVDGQGADADTVVSAVRAYVHALNKLLVKRTRAEPEALTA</sequence>
<dbReference type="PANTHER" id="PTHR10277:SF9">
    <property type="entry name" value="2-ISOPROPYLMALATE SYNTHASE 1, CHLOROPLASTIC-RELATED"/>
    <property type="match status" value="1"/>
</dbReference>
<keyword evidence="6 12" id="KW-0028">Amino-acid biosynthesis</keyword>
<evidence type="ECO:0000256" key="6">
    <source>
        <dbReference type="ARBA" id="ARBA00022605"/>
    </source>
</evidence>
<dbReference type="InterPro" id="IPR005671">
    <property type="entry name" value="LeuA_bact_synth"/>
</dbReference>
<name>F7VE86_9PROT</name>
<protein>
    <recommendedName>
        <fullName evidence="4 12">2-isopropylmalate synthase</fullName>
        <ecNumber evidence="3 12">2.3.3.13</ecNumber>
    </recommendedName>
    <alternativeName>
        <fullName evidence="11 12">Alpha-IPM synthase</fullName>
    </alternativeName>
    <alternativeName>
        <fullName evidence="12">Alpha-isopropylmalate synthase</fullName>
    </alternativeName>
</protein>
<dbReference type="EC" id="2.3.3.13" evidence="3 12"/>
<evidence type="ECO:0000313" key="15">
    <source>
        <dbReference type="EMBL" id="GAA08681.1"/>
    </source>
</evidence>
<evidence type="ECO:0000256" key="13">
    <source>
        <dbReference type="SAM" id="MobiDB-lite"/>
    </source>
</evidence>
<accession>F7VE86</accession>
<dbReference type="SUPFAM" id="SSF110921">
    <property type="entry name" value="2-isopropylmalate synthase LeuA, allosteric (dimerisation) domain"/>
    <property type="match status" value="1"/>
</dbReference>
<comment type="function">
    <text evidence="12">Catalyzes the condensation of the acetyl group of acetyl-CoA with 3-methyl-2-oxobutanoate (2-ketoisovalerate) to form 3-carboxy-3-hydroxy-4-methylpentanoate (2-isopropylmalate).</text>
</comment>
<dbReference type="NCBIfam" id="NF002087">
    <property type="entry name" value="PRK00915.1-4"/>
    <property type="match status" value="1"/>
</dbReference>
<dbReference type="PROSITE" id="PS00815">
    <property type="entry name" value="AIPM_HOMOCIT_SYNTH_1"/>
    <property type="match status" value="1"/>
</dbReference>
<gene>
    <name evidence="12" type="primary">leuA</name>
    <name evidence="15" type="ORF">ATPR_1685</name>
</gene>
<dbReference type="PROSITE" id="PS00816">
    <property type="entry name" value="AIPM_HOMOCIT_SYNTH_2"/>
    <property type="match status" value="1"/>
</dbReference>
<reference evidence="15 16" key="1">
    <citation type="journal article" date="2011" name="Biochem. Biophys. Res. Commun.">
        <title>Increased number of Arginine-based salt bridges contributes to the thermotolerance of thermotolerant acetic acid bacteria, Acetobacter tropicalis SKU1100.</title>
        <authorList>
            <person name="Matsutani M."/>
            <person name="Hirakawa H."/>
            <person name="Nishikura M."/>
            <person name="Soemphol W."/>
            <person name="Ali I.A.I."/>
            <person name="Yakushi T."/>
            <person name="Matsushita K."/>
        </authorList>
    </citation>
    <scope>NUCLEOTIDE SEQUENCE [LARGE SCALE GENOMIC DNA]</scope>
    <source>
        <strain evidence="15 16">NBRC 101654</strain>
    </source>
</reference>
<dbReference type="NCBIfam" id="TIGR00973">
    <property type="entry name" value="leuA_bact"/>
    <property type="match status" value="1"/>
</dbReference>
<feature type="region of interest" description="Disordered" evidence="13">
    <location>
        <begin position="1"/>
        <end position="20"/>
    </location>
</feature>
<feature type="binding site" evidence="12">
    <location>
        <position position="247"/>
    </location>
    <ligand>
        <name>Mn(2+)</name>
        <dbReference type="ChEBI" id="CHEBI:29035"/>
    </ligand>
</feature>
<dbReference type="GO" id="GO:0003985">
    <property type="term" value="F:acetyl-CoA C-acetyltransferase activity"/>
    <property type="evidence" value="ECO:0007669"/>
    <property type="project" value="UniProtKB-UniRule"/>
</dbReference>
<dbReference type="GO" id="GO:0009098">
    <property type="term" value="P:L-leucine biosynthetic process"/>
    <property type="evidence" value="ECO:0007669"/>
    <property type="project" value="UniProtKB-UniRule"/>
</dbReference>
<dbReference type="Gene3D" id="3.20.20.70">
    <property type="entry name" value="Aldolase class I"/>
    <property type="match status" value="1"/>
</dbReference>
<dbReference type="GO" id="GO:0005737">
    <property type="term" value="C:cytoplasm"/>
    <property type="evidence" value="ECO:0007669"/>
    <property type="project" value="UniProtKB-UniRule"/>
</dbReference>
<comment type="similarity">
    <text evidence="2 12">Belongs to the alpha-IPM synthase/homocitrate synthase family. LeuA type 1 subfamily.</text>
</comment>
<evidence type="ECO:0000256" key="12">
    <source>
        <dbReference type="HAMAP-Rule" id="MF_01025"/>
    </source>
</evidence>
<dbReference type="InterPro" id="IPR013709">
    <property type="entry name" value="2-isopropylmalate_synth_dimer"/>
</dbReference>
<dbReference type="CDD" id="cd07940">
    <property type="entry name" value="DRE_TIM_IPMS"/>
    <property type="match status" value="1"/>
</dbReference>
<dbReference type="AlphaFoldDB" id="F7VE86"/>
<dbReference type="Gene3D" id="3.30.160.270">
    <property type="match status" value="1"/>
</dbReference>
<feature type="binding site" evidence="12">
    <location>
        <position position="249"/>
    </location>
    <ligand>
        <name>Mn(2+)</name>
        <dbReference type="ChEBI" id="CHEBI:29035"/>
    </ligand>
</feature>
<dbReference type="InterPro" id="IPR054691">
    <property type="entry name" value="LeuA/HCS_post-cat"/>
</dbReference>
<comment type="pathway">
    <text evidence="1 12">Amino-acid biosynthesis; L-leucine biosynthesis; L-leucine from 3-methyl-2-oxobutanoate: step 1/4.</text>
</comment>
<evidence type="ECO:0000256" key="7">
    <source>
        <dbReference type="ARBA" id="ARBA00022679"/>
    </source>
</evidence>
<dbReference type="GO" id="GO:0030145">
    <property type="term" value="F:manganese ion binding"/>
    <property type="evidence" value="ECO:0007669"/>
    <property type="project" value="UniProtKB-UniRule"/>
</dbReference>
<comment type="caution">
    <text evidence="15">The sequence shown here is derived from an EMBL/GenBank/DDBJ whole genome shotgun (WGS) entry which is preliminary data.</text>
</comment>
<keyword evidence="10 12" id="KW-0100">Branched-chain amino acid biosynthesis</keyword>
<dbReference type="Gene3D" id="1.10.238.260">
    <property type="match status" value="1"/>
</dbReference>
<feature type="region of interest" description="Regulatory domain" evidence="12">
    <location>
        <begin position="436"/>
        <end position="557"/>
    </location>
</feature>
<keyword evidence="8 12" id="KW-0479">Metal-binding</keyword>
<comment type="cofactor">
    <cofactor evidence="12">
        <name>Mn(2+)</name>
        <dbReference type="ChEBI" id="CHEBI:29035"/>
    </cofactor>
</comment>
<dbReference type="FunFam" id="3.30.160.270:FF:000003">
    <property type="entry name" value="2-isopropylmalate synthase"/>
    <property type="match status" value="1"/>
</dbReference>
<dbReference type="NCBIfam" id="NF002086">
    <property type="entry name" value="PRK00915.1-3"/>
    <property type="match status" value="1"/>
</dbReference>
<dbReference type="InterPro" id="IPR002034">
    <property type="entry name" value="AIPM/Hcit_synth_CS"/>
</dbReference>
<dbReference type="HAMAP" id="MF_01025">
    <property type="entry name" value="LeuA_type1"/>
    <property type="match status" value="1"/>
</dbReference>
<keyword evidence="12" id="KW-0963">Cytoplasm</keyword>
<evidence type="ECO:0000256" key="4">
    <source>
        <dbReference type="ARBA" id="ARBA00018198"/>
    </source>
</evidence>
<feature type="binding site" evidence="12">
    <location>
        <position position="283"/>
    </location>
    <ligand>
        <name>Mn(2+)</name>
        <dbReference type="ChEBI" id="CHEBI:29035"/>
    </ligand>
</feature>